<dbReference type="InterPro" id="IPR037045">
    <property type="entry name" value="S8pro/Inhibitor_I9_sf"/>
</dbReference>
<evidence type="ECO:0000256" key="8">
    <source>
        <dbReference type="SAM" id="SignalP"/>
    </source>
</evidence>
<evidence type="ECO:0000256" key="2">
    <source>
        <dbReference type="ARBA" id="ARBA00022670"/>
    </source>
</evidence>
<dbReference type="Proteomes" id="UP000030151">
    <property type="component" value="Unassembled WGS sequence"/>
</dbReference>
<dbReference type="AlphaFoldDB" id="A0A0A1UY44"/>
<dbReference type="EMBL" id="JELW01000005">
    <property type="protein sequence ID" value="EXV02470.1"/>
    <property type="molecule type" value="Genomic_DNA"/>
</dbReference>
<evidence type="ECO:0000313" key="11">
    <source>
        <dbReference type="EMBL" id="EXV02470.1"/>
    </source>
</evidence>
<dbReference type="PRINTS" id="PR00723">
    <property type="entry name" value="SUBTILISIN"/>
</dbReference>
<feature type="signal peptide" evidence="8">
    <location>
        <begin position="1"/>
        <end position="15"/>
    </location>
</feature>
<evidence type="ECO:0000256" key="1">
    <source>
        <dbReference type="ARBA" id="ARBA00011073"/>
    </source>
</evidence>
<reference evidence="11 12" key="1">
    <citation type="submission" date="2014-02" db="EMBL/GenBank/DDBJ databases">
        <title>The genome sequence of the entomopathogenic fungus Metarhizium robertsii ARSEF 2575.</title>
        <authorList>
            <person name="Giuliano Garisto Donzelli B."/>
            <person name="Roe B.A."/>
            <person name="Macmil S.L."/>
            <person name="Krasnoff S.B."/>
            <person name="Gibson D.M."/>
        </authorList>
    </citation>
    <scope>NUCLEOTIDE SEQUENCE [LARGE SCALE GENOMIC DNA]</scope>
    <source>
        <strain evidence="11 12">ARSEF 2575</strain>
    </source>
</reference>
<dbReference type="InterPro" id="IPR034193">
    <property type="entry name" value="PCSK9_ProteinaseK-like"/>
</dbReference>
<feature type="domain" description="Peptidase S8/S53" evidence="9">
    <location>
        <begin position="163"/>
        <end position="385"/>
    </location>
</feature>
<evidence type="ECO:0000256" key="5">
    <source>
        <dbReference type="ARBA" id="ARBA00022825"/>
    </source>
</evidence>
<keyword evidence="2 6" id="KW-0645">Protease</keyword>
<keyword evidence="3 8" id="KW-0732">Signal</keyword>
<proteinExistence type="inferred from homology"/>
<evidence type="ECO:0000256" key="3">
    <source>
        <dbReference type="ARBA" id="ARBA00022729"/>
    </source>
</evidence>
<dbReference type="Pfam" id="PF05922">
    <property type="entry name" value="Inhibitor_I9"/>
    <property type="match status" value="1"/>
</dbReference>
<evidence type="ECO:0000256" key="4">
    <source>
        <dbReference type="ARBA" id="ARBA00022801"/>
    </source>
</evidence>
<dbReference type="PROSITE" id="PS00138">
    <property type="entry name" value="SUBTILASE_SER"/>
    <property type="match status" value="1"/>
</dbReference>
<evidence type="ECO:0000259" key="10">
    <source>
        <dbReference type="Pfam" id="PF05922"/>
    </source>
</evidence>
<keyword evidence="4 6" id="KW-0378">Hydrolase</keyword>
<dbReference type="InterPro" id="IPR010259">
    <property type="entry name" value="S8pro/Inhibitor_I9"/>
</dbReference>
<organism evidence="11 12">
    <name type="scientific">Metarhizium robertsii</name>
    <dbReference type="NCBI Taxonomy" id="568076"/>
    <lineage>
        <taxon>Eukaryota</taxon>
        <taxon>Fungi</taxon>
        <taxon>Dikarya</taxon>
        <taxon>Ascomycota</taxon>
        <taxon>Pezizomycotina</taxon>
        <taxon>Sordariomycetes</taxon>
        <taxon>Hypocreomycetidae</taxon>
        <taxon>Hypocreales</taxon>
        <taxon>Clavicipitaceae</taxon>
        <taxon>Metarhizium</taxon>
    </lineage>
</organism>
<name>A0A0A1UY44_9HYPO</name>
<dbReference type="Pfam" id="PF00082">
    <property type="entry name" value="Peptidase_S8"/>
    <property type="match status" value="1"/>
</dbReference>
<feature type="active site" description="Charge relay system" evidence="6">
    <location>
        <position position="166"/>
    </location>
</feature>
<dbReference type="GO" id="GO:0005576">
    <property type="term" value="C:extracellular region"/>
    <property type="evidence" value="ECO:0007669"/>
    <property type="project" value="UniProtKB-ARBA"/>
</dbReference>
<feature type="chain" id="PRO_5012565374" evidence="8">
    <location>
        <begin position="16"/>
        <end position="417"/>
    </location>
</feature>
<dbReference type="InterPro" id="IPR023827">
    <property type="entry name" value="Peptidase_S8_Asp-AS"/>
</dbReference>
<dbReference type="PROSITE" id="PS00137">
    <property type="entry name" value="SUBTILASE_HIS"/>
    <property type="match status" value="1"/>
</dbReference>
<dbReference type="HOGENOM" id="CLU_011263_1_0_1"/>
<dbReference type="InterPro" id="IPR000209">
    <property type="entry name" value="Peptidase_S8/S53_dom"/>
</dbReference>
<dbReference type="OrthoDB" id="206201at2759"/>
<dbReference type="PANTHER" id="PTHR43806">
    <property type="entry name" value="PEPTIDASE S8"/>
    <property type="match status" value="1"/>
</dbReference>
<dbReference type="eggNOG" id="KOG1153">
    <property type="taxonomic scope" value="Eukaryota"/>
</dbReference>
<dbReference type="PROSITE" id="PS00136">
    <property type="entry name" value="SUBTILASE_ASP"/>
    <property type="match status" value="1"/>
</dbReference>
<dbReference type="CDD" id="cd04077">
    <property type="entry name" value="Peptidases_S8_PCSK9_ProteinaseK_like"/>
    <property type="match status" value="1"/>
</dbReference>
<dbReference type="InterPro" id="IPR022398">
    <property type="entry name" value="Peptidase_S8_His-AS"/>
</dbReference>
<comment type="caution">
    <text evidence="11">The sequence shown here is derived from an EMBL/GenBank/DDBJ whole genome shotgun (WGS) entry which is preliminary data.</text>
</comment>
<dbReference type="Gene3D" id="3.40.50.200">
    <property type="entry name" value="Peptidase S8/S53 domain"/>
    <property type="match status" value="1"/>
</dbReference>
<keyword evidence="5 6" id="KW-0720">Serine protease</keyword>
<protein>
    <submittedName>
        <fullName evidence="11">Peptidase S8 family protein</fullName>
    </submittedName>
</protein>
<evidence type="ECO:0000256" key="6">
    <source>
        <dbReference type="PROSITE-ProRule" id="PRU01240"/>
    </source>
</evidence>
<dbReference type="InterPro" id="IPR023828">
    <property type="entry name" value="Peptidase_S8_Ser-AS"/>
</dbReference>
<accession>A0A0A1UY44</accession>
<comment type="similarity">
    <text evidence="1 6 7">Belongs to the peptidase S8 family.</text>
</comment>
<gene>
    <name evidence="11" type="ORF">X797_004602</name>
</gene>
<feature type="active site" description="Charge relay system" evidence="6">
    <location>
        <position position="199"/>
    </location>
</feature>
<dbReference type="InterPro" id="IPR015500">
    <property type="entry name" value="Peptidase_S8_subtilisin-rel"/>
</dbReference>
<feature type="domain" description="Inhibitor I9" evidence="10">
    <location>
        <begin position="43"/>
        <end position="101"/>
    </location>
</feature>
<dbReference type="InterPro" id="IPR036852">
    <property type="entry name" value="Peptidase_S8/S53_dom_sf"/>
</dbReference>
<dbReference type="Gene3D" id="3.30.70.80">
    <property type="entry name" value="Peptidase S8 propeptide/proteinase inhibitor I9"/>
    <property type="match status" value="1"/>
</dbReference>
<dbReference type="PROSITE" id="PS51892">
    <property type="entry name" value="SUBTILASE"/>
    <property type="match status" value="1"/>
</dbReference>
<dbReference type="InterPro" id="IPR050131">
    <property type="entry name" value="Peptidase_S8_subtilisin-like"/>
</dbReference>
<dbReference type="GO" id="GO:0006508">
    <property type="term" value="P:proteolysis"/>
    <property type="evidence" value="ECO:0007669"/>
    <property type="project" value="UniProtKB-KW"/>
</dbReference>
<dbReference type="SUPFAM" id="SSF54897">
    <property type="entry name" value="Protease propeptides/inhibitors"/>
    <property type="match status" value="1"/>
</dbReference>
<evidence type="ECO:0000256" key="7">
    <source>
        <dbReference type="RuleBase" id="RU003355"/>
    </source>
</evidence>
<dbReference type="GO" id="GO:0004252">
    <property type="term" value="F:serine-type endopeptidase activity"/>
    <property type="evidence" value="ECO:0007669"/>
    <property type="project" value="UniProtKB-UniRule"/>
</dbReference>
<evidence type="ECO:0000259" key="9">
    <source>
        <dbReference type="Pfam" id="PF00082"/>
    </source>
</evidence>
<dbReference type="PANTHER" id="PTHR43806:SF58">
    <property type="entry name" value="ALKALINE PROTEASE 1-RELATED"/>
    <property type="match status" value="1"/>
</dbReference>
<sequence>MRLLIFLSGLAVSIAAPGSAPRAVHAPLLIPRGDDASLVADRYVVYLRSGASEADHKDAIESFNIKPRHEYKHLRRGFSANLDGNTLAGLRRHPAVDFIEQVTTSSISSSEPVNRALQNSTGAPIEQKSATWNLGRISNQYSTSEGESKYVYDSRAGEGTCTYVIDTGVDDTHPEFEGRALQIKSFVANSTVDDSTDGHGTHVAGIIGSASYGVAKKTKIFGIKVLDSNGNAEGDRLIAGYAPTGLEYVPVDAANRTCPNGVVVNYSINSNGYAKSINVAAAELAKKGYFVAVAAGNKPRDVAQSSPASEATVCTVGSVDINNKPAVDTGYGPGVDLMAPGVDIMSLQPDNRTSLLSGTSMATPHVTGLAAYFASIYGKSAIPNMCQYLKDVAVKGAVKEQKLYTANLVATNAVVDV</sequence>
<feature type="active site" description="Charge relay system" evidence="6">
    <location>
        <position position="360"/>
    </location>
</feature>
<dbReference type="SUPFAM" id="SSF52743">
    <property type="entry name" value="Subtilisin-like"/>
    <property type="match status" value="1"/>
</dbReference>
<evidence type="ECO:0000313" key="12">
    <source>
        <dbReference type="Proteomes" id="UP000030151"/>
    </source>
</evidence>